<evidence type="ECO:0000313" key="2">
    <source>
        <dbReference type="EMBL" id="MBO3737387.1"/>
    </source>
</evidence>
<dbReference type="PROSITE" id="PS51186">
    <property type="entry name" value="GNAT"/>
    <property type="match status" value="1"/>
</dbReference>
<sequence>MDRGRPQAVTSAYPPLNLAVRTPRITLAAATDEMLERLVPVVRAGVLVDGEPLPFDDPMSLYAESPHREWNWMRRIWSGRSRVTDDFWRLYFVICDDGEPVGMQDLIAVDFPALGRITSFSWLAPPARGRGIGTESRAAILHLAFAGFGAREAGSDAFADNHASNRVSEALGYTRNGTDWATRRGEPAELIRWRLTRDAWAARRRTDITLSGVEECKPVLGL</sequence>
<dbReference type="Pfam" id="PF13302">
    <property type="entry name" value="Acetyltransf_3"/>
    <property type="match status" value="1"/>
</dbReference>
<keyword evidence="3" id="KW-1185">Reference proteome</keyword>
<reference evidence="2 3" key="1">
    <citation type="submission" date="2021-03" db="EMBL/GenBank/DDBJ databases">
        <title>Actinoplanes flavus sp. nov., a novel actinomycete isolated from Coconut Palm rhizosphere soil.</title>
        <authorList>
            <person name="Luo X."/>
        </authorList>
    </citation>
    <scope>NUCLEOTIDE SEQUENCE [LARGE SCALE GENOMIC DNA]</scope>
    <source>
        <strain evidence="2 3">NEAU-H7</strain>
    </source>
</reference>
<gene>
    <name evidence="2" type="ORF">J5X75_07625</name>
</gene>
<feature type="domain" description="N-acetyltransferase" evidence="1">
    <location>
        <begin position="48"/>
        <end position="198"/>
    </location>
</feature>
<evidence type="ECO:0000313" key="3">
    <source>
        <dbReference type="Proteomes" id="UP000679690"/>
    </source>
</evidence>
<accession>A0ABS3UI86</accession>
<comment type="caution">
    <text evidence="2">The sequence shown here is derived from an EMBL/GenBank/DDBJ whole genome shotgun (WGS) entry which is preliminary data.</text>
</comment>
<evidence type="ECO:0000259" key="1">
    <source>
        <dbReference type="PROSITE" id="PS51186"/>
    </source>
</evidence>
<name>A0ABS3UI86_9ACTN</name>
<dbReference type="PANTHER" id="PTHR43441:SF11">
    <property type="entry name" value="RIBOSOMAL-PROTEIN-SERINE ACETYLTRANSFERASE"/>
    <property type="match status" value="1"/>
</dbReference>
<organism evidence="2 3">
    <name type="scientific">Actinoplanes flavus</name>
    <dbReference type="NCBI Taxonomy" id="2820290"/>
    <lineage>
        <taxon>Bacteria</taxon>
        <taxon>Bacillati</taxon>
        <taxon>Actinomycetota</taxon>
        <taxon>Actinomycetes</taxon>
        <taxon>Micromonosporales</taxon>
        <taxon>Micromonosporaceae</taxon>
        <taxon>Actinoplanes</taxon>
    </lineage>
</organism>
<proteinExistence type="predicted"/>
<dbReference type="InterPro" id="IPR016181">
    <property type="entry name" value="Acyl_CoA_acyltransferase"/>
</dbReference>
<dbReference type="InterPro" id="IPR000182">
    <property type="entry name" value="GNAT_dom"/>
</dbReference>
<dbReference type="PANTHER" id="PTHR43441">
    <property type="entry name" value="RIBOSOMAL-PROTEIN-SERINE ACETYLTRANSFERASE"/>
    <property type="match status" value="1"/>
</dbReference>
<dbReference type="Gene3D" id="3.40.630.30">
    <property type="match status" value="1"/>
</dbReference>
<dbReference type="InterPro" id="IPR051908">
    <property type="entry name" value="Ribosomal_N-acetyltransferase"/>
</dbReference>
<protein>
    <submittedName>
        <fullName evidence="2">GNAT family N-acetyltransferase</fullName>
    </submittedName>
</protein>
<dbReference type="SUPFAM" id="SSF55729">
    <property type="entry name" value="Acyl-CoA N-acyltransferases (Nat)"/>
    <property type="match status" value="1"/>
</dbReference>
<dbReference type="CDD" id="cd04301">
    <property type="entry name" value="NAT_SF"/>
    <property type="match status" value="1"/>
</dbReference>
<dbReference type="Proteomes" id="UP000679690">
    <property type="component" value="Unassembled WGS sequence"/>
</dbReference>
<dbReference type="EMBL" id="JAGFNS010000004">
    <property type="protein sequence ID" value="MBO3737387.1"/>
    <property type="molecule type" value="Genomic_DNA"/>
</dbReference>